<name>A0A9P5MSG2_9AGAM</name>
<evidence type="ECO:0000313" key="2">
    <source>
        <dbReference type="Proteomes" id="UP000759537"/>
    </source>
</evidence>
<reference evidence="1" key="2">
    <citation type="journal article" date="2020" name="Nat. Commun.">
        <title>Large-scale genome sequencing of mycorrhizal fungi provides insights into the early evolution of symbiotic traits.</title>
        <authorList>
            <person name="Miyauchi S."/>
            <person name="Kiss E."/>
            <person name="Kuo A."/>
            <person name="Drula E."/>
            <person name="Kohler A."/>
            <person name="Sanchez-Garcia M."/>
            <person name="Morin E."/>
            <person name="Andreopoulos B."/>
            <person name="Barry K.W."/>
            <person name="Bonito G."/>
            <person name="Buee M."/>
            <person name="Carver A."/>
            <person name="Chen C."/>
            <person name="Cichocki N."/>
            <person name="Clum A."/>
            <person name="Culley D."/>
            <person name="Crous P.W."/>
            <person name="Fauchery L."/>
            <person name="Girlanda M."/>
            <person name="Hayes R.D."/>
            <person name="Keri Z."/>
            <person name="LaButti K."/>
            <person name="Lipzen A."/>
            <person name="Lombard V."/>
            <person name="Magnuson J."/>
            <person name="Maillard F."/>
            <person name="Murat C."/>
            <person name="Nolan M."/>
            <person name="Ohm R.A."/>
            <person name="Pangilinan J."/>
            <person name="Pereira M.F."/>
            <person name="Perotto S."/>
            <person name="Peter M."/>
            <person name="Pfister S."/>
            <person name="Riley R."/>
            <person name="Sitrit Y."/>
            <person name="Stielow J.B."/>
            <person name="Szollosi G."/>
            <person name="Zifcakova L."/>
            <person name="Stursova M."/>
            <person name="Spatafora J.W."/>
            <person name="Tedersoo L."/>
            <person name="Vaario L.M."/>
            <person name="Yamada A."/>
            <person name="Yan M."/>
            <person name="Wang P."/>
            <person name="Xu J."/>
            <person name="Bruns T."/>
            <person name="Baldrian P."/>
            <person name="Vilgalys R."/>
            <person name="Dunand C."/>
            <person name="Henrissat B."/>
            <person name="Grigoriev I.V."/>
            <person name="Hibbett D."/>
            <person name="Nagy L.G."/>
            <person name="Martin F.M."/>
        </authorList>
    </citation>
    <scope>NUCLEOTIDE SEQUENCE</scope>
    <source>
        <strain evidence="1">Prilba</strain>
    </source>
</reference>
<comment type="caution">
    <text evidence="1">The sequence shown here is derived from an EMBL/GenBank/DDBJ whole genome shotgun (WGS) entry which is preliminary data.</text>
</comment>
<protein>
    <submittedName>
        <fullName evidence="1">Uncharacterized protein</fullName>
    </submittedName>
</protein>
<gene>
    <name evidence="1" type="ORF">DFH94DRAFT_802663</name>
</gene>
<dbReference type="Proteomes" id="UP000759537">
    <property type="component" value="Unassembled WGS sequence"/>
</dbReference>
<dbReference type="AlphaFoldDB" id="A0A9P5MSG2"/>
<evidence type="ECO:0000313" key="1">
    <source>
        <dbReference type="EMBL" id="KAF8477624.1"/>
    </source>
</evidence>
<keyword evidence="2" id="KW-1185">Reference proteome</keyword>
<proteinExistence type="predicted"/>
<dbReference type="OrthoDB" id="5592585at2759"/>
<accession>A0A9P5MSG2</accession>
<sequence length="181" mass="20350">MQDKARILRWDRLGMIVTESINFNNEPLLAEFFRCYSKVPPEMHGTDQSVSDPMTEEAIAAGKALELADNIPLFKLEVPCNNGVPHYFITGSPRPIFYTPPGRATRGFQAYDISGATLVFLKDTWRIDLPSIPAEGSTYNDWPEHAVERQSGRPVAQQCMRASQAHYHTIPLRLHTPPLAT</sequence>
<dbReference type="EMBL" id="WHVB01000013">
    <property type="protein sequence ID" value="KAF8477624.1"/>
    <property type="molecule type" value="Genomic_DNA"/>
</dbReference>
<organism evidence="1 2">
    <name type="scientific">Russula ochroleuca</name>
    <dbReference type="NCBI Taxonomy" id="152965"/>
    <lineage>
        <taxon>Eukaryota</taxon>
        <taxon>Fungi</taxon>
        <taxon>Dikarya</taxon>
        <taxon>Basidiomycota</taxon>
        <taxon>Agaricomycotina</taxon>
        <taxon>Agaricomycetes</taxon>
        <taxon>Russulales</taxon>
        <taxon>Russulaceae</taxon>
        <taxon>Russula</taxon>
    </lineage>
</organism>
<reference evidence="1" key="1">
    <citation type="submission" date="2019-10" db="EMBL/GenBank/DDBJ databases">
        <authorList>
            <consortium name="DOE Joint Genome Institute"/>
            <person name="Kuo A."/>
            <person name="Miyauchi S."/>
            <person name="Kiss E."/>
            <person name="Drula E."/>
            <person name="Kohler A."/>
            <person name="Sanchez-Garcia M."/>
            <person name="Andreopoulos B."/>
            <person name="Barry K.W."/>
            <person name="Bonito G."/>
            <person name="Buee M."/>
            <person name="Carver A."/>
            <person name="Chen C."/>
            <person name="Cichocki N."/>
            <person name="Clum A."/>
            <person name="Culley D."/>
            <person name="Crous P.W."/>
            <person name="Fauchery L."/>
            <person name="Girlanda M."/>
            <person name="Hayes R."/>
            <person name="Keri Z."/>
            <person name="LaButti K."/>
            <person name="Lipzen A."/>
            <person name="Lombard V."/>
            <person name="Magnuson J."/>
            <person name="Maillard F."/>
            <person name="Morin E."/>
            <person name="Murat C."/>
            <person name="Nolan M."/>
            <person name="Ohm R."/>
            <person name="Pangilinan J."/>
            <person name="Pereira M."/>
            <person name="Perotto S."/>
            <person name="Peter M."/>
            <person name="Riley R."/>
            <person name="Sitrit Y."/>
            <person name="Stielow B."/>
            <person name="Szollosi G."/>
            <person name="Zifcakova L."/>
            <person name="Stursova M."/>
            <person name="Spatafora J.W."/>
            <person name="Tedersoo L."/>
            <person name="Vaario L.-M."/>
            <person name="Yamada A."/>
            <person name="Yan M."/>
            <person name="Wang P."/>
            <person name="Xu J."/>
            <person name="Bruns T."/>
            <person name="Baldrian P."/>
            <person name="Vilgalys R."/>
            <person name="Henrissat B."/>
            <person name="Grigoriev I.V."/>
            <person name="Hibbett D."/>
            <person name="Nagy L.G."/>
            <person name="Martin F.M."/>
        </authorList>
    </citation>
    <scope>NUCLEOTIDE SEQUENCE</scope>
    <source>
        <strain evidence="1">Prilba</strain>
    </source>
</reference>